<evidence type="ECO:0000313" key="2">
    <source>
        <dbReference type="EMBL" id="KAH9376961.1"/>
    </source>
</evidence>
<comment type="caution">
    <text evidence="2">The sequence shown here is derived from an EMBL/GenBank/DDBJ whole genome shotgun (WGS) entry which is preliminary data.</text>
</comment>
<proteinExistence type="predicted"/>
<feature type="region of interest" description="Disordered" evidence="1">
    <location>
        <begin position="72"/>
        <end position="134"/>
    </location>
</feature>
<gene>
    <name evidence="2" type="ORF">HPB48_002724</name>
</gene>
<feature type="compositionally biased region" description="Basic and acidic residues" evidence="1">
    <location>
        <begin position="110"/>
        <end position="134"/>
    </location>
</feature>
<sequence length="134" mass="15566">MVGPQSAIGGVPRSREDAGLRKPSRVDVLQRLQLQRCVLPRPVPIRLIIPYGDHLSDRAAPLKFYALPDMAPRLRPSTSHAPSGMRVTEGRTTRRDRTRRLPPRRRRTRQRDDDDARRMKPREEEDARDRFRLA</sequence>
<feature type="compositionally biased region" description="Basic residues" evidence="1">
    <location>
        <begin position="96"/>
        <end position="109"/>
    </location>
</feature>
<evidence type="ECO:0000313" key="3">
    <source>
        <dbReference type="Proteomes" id="UP000821853"/>
    </source>
</evidence>
<dbReference type="VEuPathDB" id="VectorBase:HLOH_050935"/>
<dbReference type="AlphaFoldDB" id="A0A9J6GQK9"/>
<feature type="region of interest" description="Disordered" evidence="1">
    <location>
        <begin position="1"/>
        <end position="23"/>
    </location>
</feature>
<organism evidence="2 3">
    <name type="scientific">Haemaphysalis longicornis</name>
    <name type="common">Bush tick</name>
    <dbReference type="NCBI Taxonomy" id="44386"/>
    <lineage>
        <taxon>Eukaryota</taxon>
        <taxon>Metazoa</taxon>
        <taxon>Ecdysozoa</taxon>
        <taxon>Arthropoda</taxon>
        <taxon>Chelicerata</taxon>
        <taxon>Arachnida</taxon>
        <taxon>Acari</taxon>
        <taxon>Parasitiformes</taxon>
        <taxon>Ixodida</taxon>
        <taxon>Ixodoidea</taxon>
        <taxon>Ixodidae</taxon>
        <taxon>Haemaphysalinae</taxon>
        <taxon>Haemaphysalis</taxon>
    </lineage>
</organism>
<dbReference type="EMBL" id="JABSTR010000008">
    <property type="protein sequence ID" value="KAH9376961.1"/>
    <property type="molecule type" value="Genomic_DNA"/>
</dbReference>
<evidence type="ECO:0000256" key="1">
    <source>
        <dbReference type="SAM" id="MobiDB-lite"/>
    </source>
</evidence>
<protein>
    <submittedName>
        <fullName evidence="2">Uncharacterized protein</fullName>
    </submittedName>
</protein>
<name>A0A9J6GQK9_HAELO</name>
<accession>A0A9J6GQK9</accession>
<reference evidence="2 3" key="1">
    <citation type="journal article" date="2020" name="Cell">
        <title>Large-Scale Comparative Analyses of Tick Genomes Elucidate Their Genetic Diversity and Vector Capacities.</title>
        <authorList>
            <consortium name="Tick Genome and Microbiome Consortium (TIGMIC)"/>
            <person name="Jia N."/>
            <person name="Wang J."/>
            <person name="Shi W."/>
            <person name="Du L."/>
            <person name="Sun Y."/>
            <person name="Zhan W."/>
            <person name="Jiang J.F."/>
            <person name="Wang Q."/>
            <person name="Zhang B."/>
            <person name="Ji P."/>
            <person name="Bell-Sakyi L."/>
            <person name="Cui X.M."/>
            <person name="Yuan T.T."/>
            <person name="Jiang B.G."/>
            <person name="Yang W.F."/>
            <person name="Lam T.T."/>
            <person name="Chang Q.C."/>
            <person name="Ding S.J."/>
            <person name="Wang X.J."/>
            <person name="Zhu J.G."/>
            <person name="Ruan X.D."/>
            <person name="Zhao L."/>
            <person name="Wei J.T."/>
            <person name="Ye R.Z."/>
            <person name="Que T.C."/>
            <person name="Du C.H."/>
            <person name="Zhou Y.H."/>
            <person name="Cheng J.X."/>
            <person name="Dai P.F."/>
            <person name="Guo W.B."/>
            <person name="Han X.H."/>
            <person name="Huang E.J."/>
            <person name="Li L.F."/>
            <person name="Wei W."/>
            <person name="Gao Y.C."/>
            <person name="Liu J.Z."/>
            <person name="Shao H.Z."/>
            <person name="Wang X."/>
            <person name="Wang C.C."/>
            <person name="Yang T.C."/>
            <person name="Huo Q.B."/>
            <person name="Li W."/>
            <person name="Chen H.Y."/>
            <person name="Chen S.E."/>
            <person name="Zhou L.G."/>
            <person name="Ni X.B."/>
            <person name="Tian J.H."/>
            <person name="Sheng Y."/>
            <person name="Liu T."/>
            <person name="Pan Y.S."/>
            <person name="Xia L.Y."/>
            <person name="Li J."/>
            <person name="Zhao F."/>
            <person name="Cao W.C."/>
        </authorList>
    </citation>
    <scope>NUCLEOTIDE SEQUENCE [LARGE SCALE GENOMIC DNA]</scope>
    <source>
        <strain evidence="2">HaeL-2018</strain>
    </source>
</reference>
<keyword evidence="3" id="KW-1185">Reference proteome</keyword>
<dbReference type="Proteomes" id="UP000821853">
    <property type="component" value="Unassembled WGS sequence"/>
</dbReference>